<dbReference type="InterPro" id="IPR011749">
    <property type="entry name" value="CHP02243"/>
</dbReference>
<evidence type="ECO:0000313" key="2">
    <source>
        <dbReference type="EMBL" id="MBG0737935.1"/>
    </source>
</evidence>
<dbReference type="Proteomes" id="UP000655366">
    <property type="component" value="Unassembled WGS sequence"/>
</dbReference>
<organism evidence="2 3">
    <name type="scientific">Arthrobacter terrae</name>
    <dbReference type="NCBI Taxonomy" id="2935737"/>
    <lineage>
        <taxon>Bacteria</taxon>
        <taxon>Bacillati</taxon>
        <taxon>Actinomycetota</taxon>
        <taxon>Actinomycetes</taxon>
        <taxon>Micrococcales</taxon>
        <taxon>Micrococcaceae</taxon>
        <taxon>Arthrobacter</taxon>
    </lineage>
</organism>
<dbReference type="NCBIfam" id="TIGR02243">
    <property type="entry name" value="putative baseplate assembly protein"/>
    <property type="match status" value="1"/>
</dbReference>
<name>A0A931G425_9MICC</name>
<accession>A0A931G425</accession>
<evidence type="ECO:0000313" key="3">
    <source>
        <dbReference type="Proteomes" id="UP000655366"/>
    </source>
</evidence>
<dbReference type="EMBL" id="JADNYM010000001">
    <property type="protein sequence ID" value="MBG0737935.1"/>
    <property type="molecule type" value="Genomic_DNA"/>
</dbReference>
<protein>
    <submittedName>
        <fullName evidence="2">Baseplate assembly protein</fullName>
    </submittedName>
</protein>
<feature type="compositionally biased region" description="Gly residues" evidence="1">
    <location>
        <begin position="263"/>
        <end position="277"/>
    </location>
</feature>
<gene>
    <name evidence="2" type="ORF">IV500_00575</name>
</gene>
<evidence type="ECO:0000256" key="1">
    <source>
        <dbReference type="SAM" id="MobiDB-lite"/>
    </source>
</evidence>
<sequence>MALISPILDNRSYEQLRDELIRRIPVYAPEWTNHNESDPGIALVELFAYLGESLLYRFNQIPDAARIEFLRMLGVRPRPAQSALTLLAVSTERAEGVQILQGSEAAAGAVSFQTQDEVYAWPLDLVAAGKTPEDPADTKTGHDSSEDALARAKAKKATAQFYRTTVVSADPLAADAVSVDVSAQADRSLWIALLRKDTTDVEKLAGRTLFIGVAFDETIAEPVQLEALKADGAAAFRSDGLTSSPPPMLWRLWNGPPKTPAGSKGGAGGKGGNGSPGGAETPAFQELQVLGDTTKGLVSSGVVKLALPAGLPTVTAPSSGGQDSPPPLEDTKLAQNVIAWIQVCRPENADANDSIHRVRWVGINAVQAIASRTAAAELLGNGTGDGDQQLPLNHHPVVPGSMVLEVEEPAGWTSWLEVENFSGSGAGDRHYLVDYDHGSVSFGRARVPQIGERIRVLAYQYGGGSAGNVAAGAVSALPGTAGVKVANPLPAAGGADGVRIDEAMDAIPAEVHRHDRAVIGADFRDLALQVSGVQRAETLPLLHPDNPTVPAAGVVSVMVFPEFDLRNPAAPMPDLGLLRRVARYLDARRLVTTELYVIPPEYVRISVSVGVQVRAGYQVDAVRRWVELILRQYLAPLPPYGPDGGGWPLGRTIRRAELEAIAVQVEGVEYLEDLLLASPDAPRTEQPRIDLLPWQLPELAAITVVSGTPLPVGTEYAPAPAPKVPVPLPPEVC</sequence>
<keyword evidence="3" id="KW-1185">Reference proteome</keyword>
<comment type="caution">
    <text evidence="2">The sequence shown here is derived from an EMBL/GenBank/DDBJ whole genome shotgun (WGS) entry which is preliminary data.</text>
</comment>
<feature type="region of interest" description="Disordered" evidence="1">
    <location>
        <begin position="253"/>
        <end position="281"/>
    </location>
</feature>
<reference evidence="2 3" key="1">
    <citation type="submission" date="2020-11" db="EMBL/GenBank/DDBJ databases">
        <title>Arthrobacter antarcticus sp. nov., isolated from Antarctic Soil.</title>
        <authorList>
            <person name="Li J."/>
        </authorList>
    </citation>
    <scope>NUCLEOTIDE SEQUENCE [LARGE SCALE GENOMIC DNA]</scope>
    <source>
        <strain evidence="2 3">Z1-20</strain>
    </source>
</reference>
<proteinExistence type="predicted"/>
<dbReference type="RefSeq" id="WP_196394881.1">
    <property type="nucleotide sequence ID" value="NZ_JADNYM010000001.1"/>
</dbReference>
<dbReference type="AlphaFoldDB" id="A0A931G425"/>